<dbReference type="OrthoDB" id="147509at2"/>
<feature type="transmembrane region" description="Helical" evidence="7">
    <location>
        <begin position="271"/>
        <end position="291"/>
    </location>
</feature>
<feature type="region of interest" description="Disordered" evidence="6">
    <location>
        <begin position="1"/>
        <end position="25"/>
    </location>
</feature>
<protein>
    <submittedName>
        <fullName evidence="8">Flippase-like domain-containing protein</fullName>
    </submittedName>
</protein>
<organism evidence="8 9">
    <name type="scientific">Ktedonosporobacter rubrisoli</name>
    <dbReference type="NCBI Taxonomy" id="2509675"/>
    <lineage>
        <taxon>Bacteria</taxon>
        <taxon>Bacillati</taxon>
        <taxon>Chloroflexota</taxon>
        <taxon>Ktedonobacteria</taxon>
        <taxon>Ktedonobacterales</taxon>
        <taxon>Ktedonosporobacteraceae</taxon>
        <taxon>Ktedonosporobacter</taxon>
    </lineage>
</organism>
<feature type="transmembrane region" description="Helical" evidence="7">
    <location>
        <begin position="101"/>
        <end position="119"/>
    </location>
</feature>
<sequence length="395" mass="43738">MILEGVLRQGNPDPASSSLTTENPTESIEIKKAELLHVLAEQEKKQEEGISRDQLALKKRLLSWRTLVPLVVVIVALIIFLQLARIDPQKTWSAISNANPWLFLCAFGIYYLSIGLRALRWRLLLQNVGFTKANGVSLPGFWKTAEIIYISFFANALVPAKLGDLYRAYLLRQEIGVSTTRSFGTVLAERLLDLTVLLLLFIPALIISLHENLPEQLKISLEILLAVVIAGIAGLYILKRAREPIARLIPLRFREHYYHFHEGTLGSFRRVPTLSAFTVGVWLCEALRFFFVALSLKLIGGDLVHILAATIFIGLGEALLTIIPATGGGIGLVEGGMLAMIALFYHGPNAINLTAAAILLDRAISLFSVQILGFLVFLLAFGRKTVKRSFNDQKS</sequence>
<dbReference type="InterPro" id="IPR022791">
    <property type="entry name" value="L-PG_synthase/AglD"/>
</dbReference>
<evidence type="ECO:0000256" key="2">
    <source>
        <dbReference type="ARBA" id="ARBA00022475"/>
    </source>
</evidence>
<evidence type="ECO:0000256" key="7">
    <source>
        <dbReference type="SAM" id="Phobius"/>
    </source>
</evidence>
<feature type="transmembrane region" description="Helical" evidence="7">
    <location>
        <begin position="353"/>
        <end position="381"/>
    </location>
</feature>
<feature type="transmembrane region" description="Helical" evidence="7">
    <location>
        <begin position="191"/>
        <end position="209"/>
    </location>
</feature>
<evidence type="ECO:0000256" key="5">
    <source>
        <dbReference type="ARBA" id="ARBA00023136"/>
    </source>
</evidence>
<reference evidence="8 9" key="1">
    <citation type="submission" date="2019-01" db="EMBL/GenBank/DDBJ databases">
        <title>Ktedonosporobacter rubrisoli SCAWS-G2.</title>
        <authorList>
            <person name="Huang Y."/>
            <person name="Yan B."/>
        </authorList>
    </citation>
    <scope>NUCLEOTIDE SEQUENCE [LARGE SCALE GENOMIC DNA]</scope>
    <source>
        <strain evidence="8 9">SCAWS-G2</strain>
    </source>
</reference>
<dbReference type="Proteomes" id="UP000290365">
    <property type="component" value="Chromosome"/>
</dbReference>
<comment type="subcellular location">
    <subcellularLocation>
        <location evidence="1">Cell membrane</location>
        <topology evidence="1">Multi-pass membrane protein</topology>
    </subcellularLocation>
</comment>
<feature type="transmembrane region" description="Helical" evidence="7">
    <location>
        <begin position="62"/>
        <end position="81"/>
    </location>
</feature>
<dbReference type="PANTHER" id="PTHR39087">
    <property type="entry name" value="UPF0104 MEMBRANE PROTEIN MJ1595"/>
    <property type="match status" value="1"/>
</dbReference>
<evidence type="ECO:0000256" key="3">
    <source>
        <dbReference type="ARBA" id="ARBA00022692"/>
    </source>
</evidence>
<dbReference type="PANTHER" id="PTHR39087:SF2">
    <property type="entry name" value="UPF0104 MEMBRANE PROTEIN MJ1595"/>
    <property type="match status" value="1"/>
</dbReference>
<keyword evidence="9" id="KW-1185">Reference proteome</keyword>
<evidence type="ECO:0000313" key="8">
    <source>
        <dbReference type="EMBL" id="QBD78289.1"/>
    </source>
</evidence>
<evidence type="ECO:0000256" key="6">
    <source>
        <dbReference type="SAM" id="MobiDB-lite"/>
    </source>
</evidence>
<keyword evidence="4 7" id="KW-1133">Transmembrane helix</keyword>
<proteinExistence type="predicted"/>
<keyword evidence="2" id="KW-1003">Cell membrane</keyword>
<keyword evidence="3 7" id="KW-0812">Transmembrane</keyword>
<dbReference type="GO" id="GO:0005886">
    <property type="term" value="C:plasma membrane"/>
    <property type="evidence" value="ECO:0007669"/>
    <property type="project" value="UniProtKB-SubCell"/>
</dbReference>
<name>A0A4P6JS20_KTERU</name>
<accession>A0A4P6JS20</accession>
<evidence type="ECO:0000313" key="9">
    <source>
        <dbReference type="Proteomes" id="UP000290365"/>
    </source>
</evidence>
<dbReference type="Pfam" id="PF03706">
    <property type="entry name" value="LPG_synthase_TM"/>
    <property type="match status" value="1"/>
</dbReference>
<dbReference type="KEGG" id="kbs:EPA93_20715"/>
<keyword evidence="5 7" id="KW-0472">Membrane</keyword>
<feature type="transmembrane region" description="Helical" evidence="7">
    <location>
        <begin position="303"/>
        <end position="323"/>
    </location>
</feature>
<evidence type="ECO:0000256" key="4">
    <source>
        <dbReference type="ARBA" id="ARBA00022989"/>
    </source>
</evidence>
<feature type="compositionally biased region" description="Polar residues" evidence="6">
    <location>
        <begin position="14"/>
        <end position="25"/>
    </location>
</feature>
<evidence type="ECO:0000256" key="1">
    <source>
        <dbReference type="ARBA" id="ARBA00004651"/>
    </source>
</evidence>
<feature type="transmembrane region" description="Helical" evidence="7">
    <location>
        <begin position="221"/>
        <end position="238"/>
    </location>
</feature>
<gene>
    <name evidence="8" type="ORF">EPA93_20715</name>
</gene>
<dbReference type="EMBL" id="CP035758">
    <property type="protein sequence ID" value="QBD78289.1"/>
    <property type="molecule type" value="Genomic_DNA"/>
</dbReference>
<dbReference type="AlphaFoldDB" id="A0A4P6JS20"/>
<dbReference type="NCBIfam" id="TIGR00374">
    <property type="entry name" value="flippase-like domain"/>
    <property type="match status" value="1"/>
</dbReference>